<dbReference type="Proteomes" id="UP000767947">
    <property type="component" value="Unassembled WGS sequence"/>
</dbReference>
<keyword evidence="3" id="KW-1185">Reference proteome</keyword>
<reference evidence="2 3" key="1">
    <citation type="submission" date="2020-02" db="EMBL/GenBank/DDBJ databases">
        <title>Flavobacterium sp. genome.</title>
        <authorList>
            <person name="Jung H.S."/>
            <person name="Baek J.H."/>
            <person name="Jeon C.O."/>
        </authorList>
    </citation>
    <scope>NUCLEOTIDE SEQUENCE [LARGE SCALE GENOMIC DNA]</scope>
    <source>
        <strain evidence="2 3">SE-s27</strain>
    </source>
</reference>
<protein>
    <recommendedName>
        <fullName evidence="4">YD repeat-containing protein</fullName>
    </recommendedName>
</protein>
<feature type="signal peptide" evidence="1">
    <location>
        <begin position="1"/>
        <end position="22"/>
    </location>
</feature>
<keyword evidence="1" id="KW-0732">Signal</keyword>
<evidence type="ECO:0000313" key="3">
    <source>
        <dbReference type="Proteomes" id="UP000767947"/>
    </source>
</evidence>
<proteinExistence type="predicted"/>
<accession>A0ABX1QX99</accession>
<dbReference type="RefSeq" id="WP_169524267.1">
    <property type="nucleotide sequence ID" value="NZ_JAAMPT010000207.1"/>
</dbReference>
<dbReference type="PROSITE" id="PS51257">
    <property type="entry name" value="PROKAR_LIPOPROTEIN"/>
    <property type="match status" value="1"/>
</dbReference>
<evidence type="ECO:0000313" key="2">
    <source>
        <dbReference type="EMBL" id="NMH25572.1"/>
    </source>
</evidence>
<feature type="chain" id="PRO_5045303198" description="YD repeat-containing protein" evidence="1">
    <location>
        <begin position="23"/>
        <end position="262"/>
    </location>
</feature>
<evidence type="ECO:0008006" key="4">
    <source>
        <dbReference type="Google" id="ProtNLM"/>
    </source>
</evidence>
<sequence length="262" mass="30100">MKKLICYFTVLILIFSSCNSNPEQENQNVPVGFLKRFTVSGMTGFVNYDYYYEGNKISKVVSKHGIKRYTYTGNLITEIREFNRNLSLVSKKTFQYNANDELISSVLLFYDNNYGTKQELVYNSDGTVLVKYYSGNLTSQNNFDYSVLNYFENNEIIKTEATFSFGDLITTYEYDSGNNPMSQVVGYNKLNILGELADGFYFMLHNGNQNNCTKRIQEGNNIDCEVVDYGITYNSANYPIFYCSNDQITSCSDLPCYGFVYQ</sequence>
<dbReference type="EMBL" id="JAAMPT010000207">
    <property type="protein sequence ID" value="NMH25572.1"/>
    <property type="molecule type" value="Genomic_DNA"/>
</dbReference>
<name>A0ABX1QX99_9FLAO</name>
<organism evidence="2 3">
    <name type="scientific">Flavobacterium solisilvae</name>
    <dbReference type="NCBI Taxonomy" id="1852019"/>
    <lineage>
        <taxon>Bacteria</taxon>
        <taxon>Pseudomonadati</taxon>
        <taxon>Bacteroidota</taxon>
        <taxon>Flavobacteriia</taxon>
        <taxon>Flavobacteriales</taxon>
        <taxon>Flavobacteriaceae</taxon>
        <taxon>Flavobacterium</taxon>
    </lineage>
</organism>
<evidence type="ECO:0000256" key="1">
    <source>
        <dbReference type="SAM" id="SignalP"/>
    </source>
</evidence>
<gene>
    <name evidence="2" type="ORF">G6042_09865</name>
</gene>
<comment type="caution">
    <text evidence="2">The sequence shown here is derived from an EMBL/GenBank/DDBJ whole genome shotgun (WGS) entry which is preliminary data.</text>
</comment>